<dbReference type="Proteomes" id="UP000821837">
    <property type="component" value="Chromosome 8"/>
</dbReference>
<organism evidence="1 2">
    <name type="scientific">Rhipicephalus sanguineus</name>
    <name type="common">Brown dog tick</name>
    <name type="synonym">Ixodes sanguineus</name>
    <dbReference type="NCBI Taxonomy" id="34632"/>
    <lineage>
        <taxon>Eukaryota</taxon>
        <taxon>Metazoa</taxon>
        <taxon>Ecdysozoa</taxon>
        <taxon>Arthropoda</taxon>
        <taxon>Chelicerata</taxon>
        <taxon>Arachnida</taxon>
        <taxon>Acari</taxon>
        <taxon>Parasitiformes</taxon>
        <taxon>Ixodida</taxon>
        <taxon>Ixodoidea</taxon>
        <taxon>Ixodidae</taxon>
        <taxon>Rhipicephalinae</taxon>
        <taxon>Rhipicephalus</taxon>
        <taxon>Rhipicephalus</taxon>
    </lineage>
</organism>
<keyword evidence="2" id="KW-1185">Reference proteome</keyword>
<name>A0A9D4PEY8_RHISA</name>
<reference evidence="1" key="1">
    <citation type="journal article" date="2020" name="Cell">
        <title>Large-Scale Comparative Analyses of Tick Genomes Elucidate Their Genetic Diversity and Vector Capacities.</title>
        <authorList>
            <consortium name="Tick Genome and Microbiome Consortium (TIGMIC)"/>
            <person name="Jia N."/>
            <person name="Wang J."/>
            <person name="Shi W."/>
            <person name="Du L."/>
            <person name="Sun Y."/>
            <person name="Zhan W."/>
            <person name="Jiang J.F."/>
            <person name="Wang Q."/>
            <person name="Zhang B."/>
            <person name="Ji P."/>
            <person name="Bell-Sakyi L."/>
            <person name="Cui X.M."/>
            <person name="Yuan T.T."/>
            <person name="Jiang B.G."/>
            <person name="Yang W.F."/>
            <person name="Lam T.T."/>
            <person name="Chang Q.C."/>
            <person name="Ding S.J."/>
            <person name="Wang X.J."/>
            <person name="Zhu J.G."/>
            <person name="Ruan X.D."/>
            <person name="Zhao L."/>
            <person name="Wei J.T."/>
            <person name="Ye R.Z."/>
            <person name="Que T.C."/>
            <person name="Du C.H."/>
            <person name="Zhou Y.H."/>
            <person name="Cheng J.X."/>
            <person name="Dai P.F."/>
            <person name="Guo W.B."/>
            <person name="Han X.H."/>
            <person name="Huang E.J."/>
            <person name="Li L.F."/>
            <person name="Wei W."/>
            <person name="Gao Y.C."/>
            <person name="Liu J.Z."/>
            <person name="Shao H.Z."/>
            <person name="Wang X."/>
            <person name="Wang C.C."/>
            <person name="Yang T.C."/>
            <person name="Huo Q.B."/>
            <person name="Li W."/>
            <person name="Chen H.Y."/>
            <person name="Chen S.E."/>
            <person name="Zhou L.G."/>
            <person name="Ni X.B."/>
            <person name="Tian J.H."/>
            <person name="Sheng Y."/>
            <person name="Liu T."/>
            <person name="Pan Y.S."/>
            <person name="Xia L.Y."/>
            <person name="Li J."/>
            <person name="Zhao F."/>
            <person name="Cao W.C."/>
        </authorList>
    </citation>
    <scope>NUCLEOTIDE SEQUENCE</scope>
    <source>
        <strain evidence="1">Rsan-2018</strain>
    </source>
</reference>
<evidence type="ECO:0000313" key="2">
    <source>
        <dbReference type="Proteomes" id="UP000821837"/>
    </source>
</evidence>
<reference evidence="1" key="2">
    <citation type="submission" date="2021-09" db="EMBL/GenBank/DDBJ databases">
        <authorList>
            <person name="Jia N."/>
            <person name="Wang J."/>
            <person name="Shi W."/>
            <person name="Du L."/>
            <person name="Sun Y."/>
            <person name="Zhan W."/>
            <person name="Jiang J."/>
            <person name="Wang Q."/>
            <person name="Zhang B."/>
            <person name="Ji P."/>
            <person name="Sakyi L.B."/>
            <person name="Cui X."/>
            <person name="Yuan T."/>
            <person name="Jiang B."/>
            <person name="Yang W."/>
            <person name="Lam T.T.-Y."/>
            <person name="Chang Q."/>
            <person name="Ding S."/>
            <person name="Wang X."/>
            <person name="Zhu J."/>
            <person name="Ruan X."/>
            <person name="Zhao L."/>
            <person name="Wei J."/>
            <person name="Que T."/>
            <person name="Du C."/>
            <person name="Cheng J."/>
            <person name="Dai P."/>
            <person name="Han X."/>
            <person name="Huang E."/>
            <person name="Gao Y."/>
            <person name="Liu J."/>
            <person name="Shao H."/>
            <person name="Ye R."/>
            <person name="Li L."/>
            <person name="Wei W."/>
            <person name="Wang X."/>
            <person name="Wang C."/>
            <person name="Huo Q."/>
            <person name="Li W."/>
            <person name="Guo W."/>
            <person name="Chen H."/>
            <person name="Chen S."/>
            <person name="Zhou L."/>
            <person name="Zhou L."/>
            <person name="Ni X."/>
            <person name="Tian J."/>
            <person name="Zhou Y."/>
            <person name="Sheng Y."/>
            <person name="Liu T."/>
            <person name="Pan Y."/>
            <person name="Xia L."/>
            <person name="Li J."/>
            <person name="Zhao F."/>
            <person name="Cao W."/>
        </authorList>
    </citation>
    <scope>NUCLEOTIDE SEQUENCE</scope>
    <source>
        <strain evidence="1">Rsan-2018</strain>
        <tissue evidence="1">Larvae</tissue>
    </source>
</reference>
<dbReference type="AlphaFoldDB" id="A0A9D4PEY8"/>
<evidence type="ECO:0000313" key="1">
    <source>
        <dbReference type="EMBL" id="KAH7939163.1"/>
    </source>
</evidence>
<gene>
    <name evidence="1" type="ORF">HPB52_007651</name>
</gene>
<sequence length="254" mass="29025">MMELERLYAMGEDLGMAGAQFKRWVDAEIASERGQRAQNREDPKEQAEQDRLRLGAEERMLNLKLQTVLAVLPRGSTRRTGITEGAQSLTRAATDVFSAHKLIPPFNEERDDLDAFLKRFERLVSDREALMFIGRLDCNAATDYDQLKPTLLQRFRYTAEEPEDNETTMQYAGSISGSIDHLIEMRKIDKCFDSLRDAIISLPRIKYMRDPLYDVEMGTLKEPGHLMNRPLCGPQTELGAIRVPLPCGRHLPRN</sequence>
<accession>A0A9D4PEY8</accession>
<protein>
    <submittedName>
        <fullName evidence="1">Uncharacterized protein</fullName>
    </submittedName>
</protein>
<dbReference type="VEuPathDB" id="VectorBase:RSAN_035186"/>
<dbReference type="EMBL" id="JABSTV010001254">
    <property type="protein sequence ID" value="KAH7939163.1"/>
    <property type="molecule type" value="Genomic_DNA"/>
</dbReference>
<proteinExistence type="predicted"/>
<comment type="caution">
    <text evidence="1">The sequence shown here is derived from an EMBL/GenBank/DDBJ whole genome shotgun (WGS) entry which is preliminary data.</text>
</comment>